<dbReference type="Gene3D" id="1.10.260.40">
    <property type="entry name" value="lambda repressor-like DNA-binding domains"/>
    <property type="match status" value="1"/>
</dbReference>
<evidence type="ECO:0000313" key="2">
    <source>
        <dbReference type="Proteomes" id="UP000320055"/>
    </source>
</evidence>
<accession>A0A563VR10</accession>
<organism evidence="1 2">
    <name type="scientific">Hyella patelloides LEGE 07179</name>
    <dbReference type="NCBI Taxonomy" id="945734"/>
    <lineage>
        <taxon>Bacteria</taxon>
        <taxon>Bacillati</taxon>
        <taxon>Cyanobacteriota</taxon>
        <taxon>Cyanophyceae</taxon>
        <taxon>Pleurocapsales</taxon>
        <taxon>Hyellaceae</taxon>
        <taxon>Hyella</taxon>
    </lineage>
</organism>
<evidence type="ECO:0000313" key="1">
    <source>
        <dbReference type="EMBL" id="VEP13707.1"/>
    </source>
</evidence>
<proteinExistence type="predicted"/>
<name>A0A563VR10_9CYAN</name>
<dbReference type="EMBL" id="CAACVJ010000128">
    <property type="protein sequence ID" value="VEP13707.1"/>
    <property type="molecule type" value="Genomic_DNA"/>
</dbReference>
<dbReference type="AlphaFoldDB" id="A0A563VR10"/>
<dbReference type="InterPro" id="IPR010982">
    <property type="entry name" value="Lambda_DNA-bd_dom_sf"/>
</dbReference>
<dbReference type="Proteomes" id="UP000320055">
    <property type="component" value="Unassembled WGS sequence"/>
</dbReference>
<sequence length="54" mass="6195">MQEKAMTKVQLARLLDVDEKEVRRILDPRHGTKLLTIERALAALGKRIELQLVS</sequence>
<protein>
    <submittedName>
        <fullName evidence="1">Antitoxin HicB 2</fullName>
    </submittedName>
</protein>
<reference evidence="1 2" key="1">
    <citation type="submission" date="2019-01" db="EMBL/GenBank/DDBJ databases">
        <authorList>
            <person name="Brito A."/>
        </authorList>
    </citation>
    <scope>NUCLEOTIDE SEQUENCE [LARGE SCALE GENOMIC DNA]</scope>
    <source>
        <strain evidence="1">1</strain>
    </source>
</reference>
<dbReference type="SUPFAM" id="SSF47413">
    <property type="entry name" value="lambda repressor-like DNA-binding domains"/>
    <property type="match status" value="1"/>
</dbReference>
<dbReference type="GO" id="GO:0003677">
    <property type="term" value="F:DNA binding"/>
    <property type="evidence" value="ECO:0007669"/>
    <property type="project" value="InterPro"/>
</dbReference>
<gene>
    <name evidence="1" type="ORF">H1P_2130007</name>
</gene>
<keyword evidence="2" id="KW-1185">Reference proteome</keyword>